<reference evidence="6 7" key="1">
    <citation type="submission" date="2019-09" db="EMBL/GenBank/DDBJ databases">
        <title>Actinomadura physcomitrii sp. nov., a novel actinomycete isolated from moss [Physcomitrium sphaericum (Ludw) Fuernr].</title>
        <authorList>
            <person name="Zhuang X."/>
            <person name="Liu C."/>
        </authorList>
    </citation>
    <scope>NUCLEOTIDE SEQUENCE [LARGE SCALE GENOMIC DNA]</scope>
    <source>
        <strain evidence="6 7">HMC1</strain>
    </source>
</reference>
<dbReference type="OrthoDB" id="3687980at2"/>
<evidence type="ECO:0000259" key="5">
    <source>
        <dbReference type="PROSITE" id="PS50977"/>
    </source>
</evidence>
<evidence type="ECO:0000256" key="3">
    <source>
        <dbReference type="ARBA" id="ARBA00023163"/>
    </source>
</evidence>
<dbReference type="PROSITE" id="PS50977">
    <property type="entry name" value="HTH_TETR_2"/>
    <property type="match status" value="1"/>
</dbReference>
<comment type="caution">
    <text evidence="6">The sequence shown here is derived from an EMBL/GenBank/DDBJ whole genome shotgun (WGS) entry which is preliminary data.</text>
</comment>
<organism evidence="6 7">
    <name type="scientific">Actinomadura rudentiformis</name>
    <dbReference type="NCBI Taxonomy" id="359158"/>
    <lineage>
        <taxon>Bacteria</taxon>
        <taxon>Bacillati</taxon>
        <taxon>Actinomycetota</taxon>
        <taxon>Actinomycetes</taxon>
        <taxon>Streptosporangiales</taxon>
        <taxon>Thermomonosporaceae</taxon>
        <taxon>Actinomadura</taxon>
    </lineage>
</organism>
<evidence type="ECO:0000313" key="6">
    <source>
        <dbReference type="EMBL" id="KAB2352463.1"/>
    </source>
</evidence>
<dbReference type="EMBL" id="WBMT01000001">
    <property type="protein sequence ID" value="KAB2352463.1"/>
    <property type="molecule type" value="Genomic_DNA"/>
</dbReference>
<keyword evidence="2 4" id="KW-0238">DNA-binding</keyword>
<dbReference type="GO" id="GO:0003700">
    <property type="term" value="F:DNA-binding transcription factor activity"/>
    <property type="evidence" value="ECO:0007669"/>
    <property type="project" value="TreeGrafter"/>
</dbReference>
<accession>A0A6H9ZAF6</accession>
<gene>
    <name evidence="6" type="ORF">F8566_01915</name>
</gene>
<evidence type="ECO:0000313" key="7">
    <source>
        <dbReference type="Proteomes" id="UP000468735"/>
    </source>
</evidence>
<dbReference type="InterPro" id="IPR001647">
    <property type="entry name" value="HTH_TetR"/>
</dbReference>
<evidence type="ECO:0000256" key="4">
    <source>
        <dbReference type="PROSITE-ProRule" id="PRU00335"/>
    </source>
</evidence>
<dbReference type="SUPFAM" id="SSF46689">
    <property type="entry name" value="Homeodomain-like"/>
    <property type="match status" value="1"/>
</dbReference>
<dbReference type="Pfam" id="PF00440">
    <property type="entry name" value="TetR_N"/>
    <property type="match status" value="1"/>
</dbReference>
<dbReference type="AlphaFoldDB" id="A0A6H9ZAF6"/>
<sequence>MDNDGDRGERRWSAQGASARQRILAAAAEEMVETGDLEVAAVARRAGVSVGLPYRYFGTRSGLLAAVVSGFYDRLDEAAVNREFDGDSWYEREQSRVTAWVEHLYDDPLAPVVLGRVGGDAETASVERQRLHAAIELGARNMARGQRDGDLPSDRDPELLVAAVLGGVHMAVMVALTRTPRPDRTQVAAQLWAFVAGAAGAARDRRRTP</sequence>
<feature type="domain" description="HTH tetR-type" evidence="5">
    <location>
        <begin position="17"/>
        <end position="75"/>
    </location>
</feature>
<dbReference type="RefSeq" id="WP_151557300.1">
    <property type="nucleotide sequence ID" value="NZ_WBMT01000001.1"/>
</dbReference>
<keyword evidence="3" id="KW-0804">Transcription</keyword>
<dbReference type="SUPFAM" id="SSF48498">
    <property type="entry name" value="Tetracyclin repressor-like, C-terminal domain"/>
    <property type="match status" value="1"/>
</dbReference>
<evidence type="ECO:0000256" key="1">
    <source>
        <dbReference type="ARBA" id="ARBA00023015"/>
    </source>
</evidence>
<feature type="DNA-binding region" description="H-T-H motif" evidence="4">
    <location>
        <begin position="38"/>
        <end position="57"/>
    </location>
</feature>
<dbReference type="Proteomes" id="UP000468735">
    <property type="component" value="Unassembled WGS sequence"/>
</dbReference>
<dbReference type="Gene3D" id="1.10.357.10">
    <property type="entry name" value="Tetracycline Repressor, domain 2"/>
    <property type="match status" value="1"/>
</dbReference>
<dbReference type="InterPro" id="IPR036271">
    <property type="entry name" value="Tet_transcr_reg_TetR-rel_C_sf"/>
</dbReference>
<dbReference type="InterPro" id="IPR009057">
    <property type="entry name" value="Homeodomain-like_sf"/>
</dbReference>
<protein>
    <submittedName>
        <fullName evidence="6">TetR/AcrR family transcriptional regulator</fullName>
    </submittedName>
</protein>
<dbReference type="GO" id="GO:0000976">
    <property type="term" value="F:transcription cis-regulatory region binding"/>
    <property type="evidence" value="ECO:0007669"/>
    <property type="project" value="TreeGrafter"/>
</dbReference>
<name>A0A6H9ZAF6_9ACTN</name>
<dbReference type="InterPro" id="IPR050109">
    <property type="entry name" value="HTH-type_TetR-like_transc_reg"/>
</dbReference>
<keyword evidence="1" id="KW-0805">Transcription regulation</keyword>
<dbReference type="PANTHER" id="PTHR30055:SF234">
    <property type="entry name" value="HTH-TYPE TRANSCRIPTIONAL REGULATOR BETI"/>
    <property type="match status" value="1"/>
</dbReference>
<proteinExistence type="predicted"/>
<dbReference type="PANTHER" id="PTHR30055">
    <property type="entry name" value="HTH-TYPE TRANSCRIPTIONAL REGULATOR RUTR"/>
    <property type="match status" value="1"/>
</dbReference>
<evidence type="ECO:0000256" key="2">
    <source>
        <dbReference type="ARBA" id="ARBA00023125"/>
    </source>
</evidence>
<keyword evidence="7" id="KW-1185">Reference proteome</keyword>